<gene>
    <name evidence="2" type="ORF">PQ457_07805</name>
</gene>
<dbReference type="Proteomes" id="UP001218231">
    <property type="component" value="Chromosome"/>
</dbReference>
<evidence type="ECO:0000313" key="3">
    <source>
        <dbReference type="Proteomes" id="UP001218231"/>
    </source>
</evidence>
<dbReference type="EMBL" id="CP117417">
    <property type="protein sequence ID" value="WCT78853.1"/>
    <property type="molecule type" value="Genomic_DNA"/>
</dbReference>
<name>A0ABY7U030_9SPHN</name>
<feature type="chain" id="PRO_5047234414" description="Homogentisate 1,2-dioxygenase" evidence="1">
    <location>
        <begin position="26"/>
        <end position="175"/>
    </location>
</feature>
<protein>
    <recommendedName>
        <fullName evidence="4">Homogentisate 1,2-dioxygenase</fullName>
    </recommendedName>
</protein>
<sequence length="175" mass="18004">MPKNGPILTTLAALMLTLWGGRAAAQMPSAPTCATPVAPDGDYAPWARPTTMNAGADQATAPLLPLGAAARLRLVSTPRIQYPIRPEKPGGSVSYGGILILDITAKGAYRIALSSAAWLDVIGKDGALRSTAHGHGPDCTGIRKVVTFALEPGRYTIQIAASGADDVTVMALSGE</sequence>
<keyword evidence="1" id="KW-0732">Signal</keyword>
<evidence type="ECO:0000313" key="2">
    <source>
        <dbReference type="EMBL" id="WCT78853.1"/>
    </source>
</evidence>
<accession>A0ABY7U030</accession>
<dbReference type="RefSeq" id="WP_273619153.1">
    <property type="nucleotide sequence ID" value="NZ_CP117417.1"/>
</dbReference>
<organism evidence="2 3">
    <name type="scientific">Novosphingobium humi</name>
    <dbReference type="NCBI Taxonomy" id="2282397"/>
    <lineage>
        <taxon>Bacteria</taxon>
        <taxon>Pseudomonadati</taxon>
        <taxon>Pseudomonadota</taxon>
        <taxon>Alphaproteobacteria</taxon>
        <taxon>Sphingomonadales</taxon>
        <taxon>Sphingomonadaceae</taxon>
        <taxon>Novosphingobium</taxon>
    </lineage>
</organism>
<evidence type="ECO:0008006" key="4">
    <source>
        <dbReference type="Google" id="ProtNLM"/>
    </source>
</evidence>
<feature type="signal peptide" evidence="1">
    <location>
        <begin position="1"/>
        <end position="25"/>
    </location>
</feature>
<reference evidence="2 3" key="1">
    <citation type="submission" date="2023-02" db="EMBL/GenBank/DDBJ databases">
        <title>Genome sequence of Novosphingobium humi KACC 19094.</title>
        <authorList>
            <person name="Kim S."/>
            <person name="Heo J."/>
            <person name="Kwon S.-W."/>
        </authorList>
    </citation>
    <scope>NUCLEOTIDE SEQUENCE [LARGE SCALE GENOMIC DNA]</scope>
    <source>
        <strain evidence="2 3">KACC 19094</strain>
    </source>
</reference>
<evidence type="ECO:0000256" key="1">
    <source>
        <dbReference type="SAM" id="SignalP"/>
    </source>
</evidence>
<proteinExistence type="predicted"/>
<keyword evidence="3" id="KW-1185">Reference proteome</keyword>